<keyword evidence="3 6" id="KW-0812">Transmembrane</keyword>
<dbReference type="PANTHER" id="PTHR30619">
    <property type="entry name" value="DNA INTERNALIZATION/COMPETENCE PROTEIN COMEC/REC2"/>
    <property type="match status" value="1"/>
</dbReference>
<evidence type="ECO:0000256" key="5">
    <source>
        <dbReference type="ARBA" id="ARBA00023136"/>
    </source>
</evidence>
<evidence type="ECO:0000259" key="7">
    <source>
        <dbReference type="Pfam" id="PF03772"/>
    </source>
</evidence>
<organism evidence="9 10">
    <name type="scientific">Rubellimicrobium thermophilum DSM 16684</name>
    <dbReference type="NCBI Taxonomy" id="1123069"/>
    <lineage>
        <taxon>Bacteria</taxon>
        <taxon>Pseudomonadati</taxon>
        <taxon>Pseudomonadota</taxon>
        <taxon>Alphaproteobacteria</taxon>
        <taxon>Rhodobacterales</taxon>
        <taxon>Roseobacteraceae</taxon>
        <taxon>Rubellimicrobium</taxon>
    </lineage>
</organism>
<dbReference type="Pfam" id="PF13567">
    <property type="entry name" value="DUF4131"/>
    <property type="match status" value="1"/>
</dbReference>
<dbReference type="InterPro" id="IPR025405">
    <property type="entry name" value="DUF4131"/>
</dbReference>
<proteinExistence type="predicted"/>
<keyword evidence="2" id="KW-1003">Cell membrane</keyword>
<evidence type="ECO:0000256" key="4">
    <source>
        <dbReference type="ARBA" id="ARBA00022989"/>
    </source>
</evidence>
<name>S9R2T8_9RHOB</name>
<dbReference type="InterPro" id="IPR004477">
    <property type="entry name" value="ComEC_N"/>
</dbReference>
<feature type="transmembrane region" description="Helical" evidence="6">
    <location>
        <begin position="253"/>
        <end position="275"/>
    </location>
</feature>
<evidence type="ECO:0000256" key="6">
    <source>
        <dbReference type="SAM" id="Phobius"/>
    </source>
</evidence>
<dbReference type="Proteomes" id="UP000015346">
    <property type="component" value="Unassembled WGS sequence"/>
</dbReference>
<evidence type="ECO:0000259" key="8">
    <source>
        <dbReference type="Pfam" id="PF13567"/>
    </source>
</evidence>
<feature type="transmembrane region" description="Helical" evidence="6">
    <location>
        <begin position="40"/>
        <end position="56"/>
    </location>
</feature>
<accession>S9R2T8</accession>
<dbReference type="HOGENOM" id="CLU_011826_0_0_5"/>
<feature type="transmembrane region" description="Helical" evidence="6">
    <location>
        <begin position="295"/>
        <end position="312"/>
    </location>
</feature>
<feature type="domain" description="ComEC/Rec2-related protein" evidence="7">
    <location>
        <begin position="233"/>
        <end position="388"/>
    </location>
</feature>
<dbReference type="AlphaFoldDB" id="S9R2T8"/>
<evidence type="ECO:0000313" key="10">
    <source>
        <dbReference type="Proteomes" id="UP000015346"/>
    </source>
</evidence>
<keyword evidence="10" id="KW-1185">Reference proteome</keyword>
<comment type="subcellular location">
    <subcellularLocation>
        <location evidence="1">Cell membrane</location>
        <topology evidence="1">Multi-pass membrane protein</topology>
    </subcellularLocation>
</comment>
<keyword evidence="4 6" id="KW-1133">Transmembrane helix</keyword>
<keyword evidence="5 6" id="KW-0472">Membrane</keyword>
<dbReference type="GO" id="GO:0005886">
    <property type="term" value="C:plasma membrane"/>
    <property type="evidence" value="ECO:0007669"/>
    <property type="project" value="UniProtKB-SubCell"/>
</dbReference>
<evidence type="ECO:0000256" key="1">
    <source>
        <dbReference type="ARBA" id="ARBA00004651"/>
    </source>
</evidence>
<evidence type="ECO:0000313" key="9">
    <source>
        <dbReference type="EMBL" id="EPX86293.1"/>
    </source>
</evidence>
<evidence type="ECO:0000256" key="3">
    <source>
        <dbReference type="ARBA" id="ARBA00022692"/>
    </source>
</evidence>
<dbReference type="STRING" id="1123069.ruthe_01107"/>
<feature type="transmembrane region" description="Helical" evidence="6">
    <location>
        <begin position="15"/>
        <end position="33"/>
    </location>
</feature>
<reference evidence="9 10" key="1">
    <citation type="journal article" date="2013" name="Stand. Genomic Sci.">
        <title>Genome sequence of the reddish-pigmented Rubellimicrobium thermophilum type strain (DSM 16684(T)), a member of the Roseobacter clade.</title>
        <authorList>
            <person name="Fiebig A."/>
            <person name="Riedel T."/>
            <person name="Gronow S."/>
            <person name="Petersen J."/>
            <person name="Klenk H.P."/>
            <person name="Goker M."/>
        </authorList>
    </citation>
    <scope>NUCLEOTIDE SEQUENCE [LARGE SCALE GENOMIC DNA]</scope>
    <source>
        <strain evidence="9 10">DSM 16684</strain>
    </source>
</reference>
<sequence>MASLSEGLLAQRGALLPWAAVAFGSGIALYLFLPAEPQTGHWILAAAVGTGAVLLAPRAGPAWGPVLLALAIAIGGAGMAALRSWAVAAPVLTHRYYGPIEGRIIGIDRSQSDALRLTLDRVRLESFPPEETPARIRVALHAPQPWLPIEPGRIIMLTGHLSPPGAPAEPGDFDFRRTAWFEGLGAVGYTRDPVLTRAPPEGGLWLHRLRSHLSGWIRARISGDAGALAAAVTTGDRSGLGNRTNEAMRDSGLYHVVSISGMHMGLLVGFVFGLIRTAIALVPPLALRVNGKKVAALAALPVAAFYLLLAGRDVATERAFVMVAVMLGAVLCDRQAVTLRSVAIAALVVLTLRPETLLNPGFQMSFAAVAALAWVFGQGWATRLPRHLGWGAPVAVLMLSSLVAGGRPPPMRRPISTAMQSTGCWPICWPLRRWASW</sequence>
<dbReference type="PANTHER" id="PTHR30619:SF7">
    <property type="entry name" value="BETA-LACTAMASE DOMAIN PROTEIN"/>
    <property type="match status" value="1"/>
</dbReference>
<evidence type="ECO:0000256" key="2">
    <source>
        <dbReference type="ARBA" id="ARBA00022475"/>
    </source>
</evidence>
<feature type="domain" description="DUF4131" evidence="8">
    <location>
        <begin position="41"/>
        <end position="194"/>
    </location>
</feature>
<dbReference type="EMBL" id="AOLV01000010">
    <property type="protein sequence ID" value="EPX86293.1"/>
    <property type="molecule type" value="Genomic_DNA"/>
</dbReference>
<gene>
    <name evidence="9" type="ORF">ruthe_01107</name>
</gene>
<dbReference type="Pfam" id="PF03772">
    <property type="entry name" value="Competence"/>
    <property type="match status" value="1"/>
</dbReference>
<comment type="caution">
    <text evidence="9">The sequence shown here is derived from an EMBL/GenBank/DDBJ whole genome shotgun (WGS) entry which is preliminary data.</text>
</comment>
<dbReference type="NCBIfam" id="TIGR00360">
    <property type="entry name" value="ComEC_N-term"/>
    <property type="match status" value="1"/>
</dbReference>
<feature type="transmembrane region" description="Helical" evidence="6">
    <location>
        <begin position="62"/>
        <end position="82"/>
    </location>
</feature>
<dbReference type="InterPro" id="IPR052159">
    <property type="entry name" value="Competence_DNA_uptake"/>
</dbReference>
<protein>
    <submittedName>
        <fullName evidence="9">ComEC/Rec2-related protein</fullName>
    </submittedName>
</protein>
<dbReference type="RefSeq" id="WP_021097201.1">
    <property type="nucleotide sequence ID" value="NZ_KE557320.1"/>
</dbReference>
<dbReference type="PATRIC" id="fig|1123069.3.peg.1078"/>